<dbReference type="PANTHER" id="PTHR28242:SF52">
    <property type="entry name" value="PHOSPHORELAY INTERMEDIATE PROTEIN YPD1"/>
    <property type="match status" value="1"/>
</dbReference>
<dbReference type="GO" id="GO:0005634">
    <property type="term" value="C:nucleus"/>
    <property type="evidence" value="ECO:0007669"/>
    <property type="project" value="TreeGrafter"/>
</dbReference>
<dbReference type="CDD" id="cd00088">
    <property type="entry name" value="HPT"/>
    <property type="match status" value="1"/>
</dbReference>
<dbReference type="Proteomes" id="UP000094385">
    <property type="component" value="Unassembled WGS sequence"/>
</dbReference>
<gene>
    <name evidence="3" type="ORF">LIPSTDRAFT_54408</name>
</gene>
<dbReference type="AlphaFoldDB" id="A0A1E3Q3L7"/>
<dbReference type="InterPro" id="IPR045871">
    <property type="entry name" value="AHP1-5/YPD1"/>
</dbReference>
<protein>
    <recommendedName>
        <fullName evidence="2">HPt domain-containing protein</fullName>
    </recommendedName>
</protein>
<keyword evidence="1" id="KW-0597">Phosphoprotein</keyword>
<dbReference type="InterPro" id="IPR036641">
    <property type="entry name" value="HPT_dom_sf"/>
</dbReference>
<dbReference type="STRING" id="675824.A0A1E3Q3L7"/>
<dbReference type="GO" id="GO:0043424">
    <property type="term" value="F:protein histidine kinase binding"/>
    <property type="evidence" value="ECO:0007669"/>
    <property type="project" value="InterPro"/>
</dbReference>
<evidence type="ECO:0000259" key="2">
    <source>
        <dbReference type="PROSITE" id="PS50894"/>
    </source>
</evidence>
<dbReference type="PROSITE" id="PS50894">
    <property type="entry name" value="HPT"/>
    <property type="match status" value="1"/>
</dbReference>
<evidence type="ECO:0000256" key="1">
    <source>
        <dbReference type="PROSITE-ProRule" id="PRU00110"/>
    </source>
</evidence>
<organism evidence="3 4">
    <name type="scientific">Lipomyces starkeyi NRRL Y-11557</name>
    <dbReference type="NCBI Taxonomy" id="675824"/>
    <lineage>
        <taxon>Eukaryota</taxon>
        <taxon>Fungi</taxon>
        <taxon>Dikarya</taxon>
        <taxon>Ascomycota</taxon>
        <taxon>Saccharomycotina</taxon>
        <taxon>Lipomycetes</taxon>
        <taxon>Lipomycetales</taxon>
        <taxon>Lipomycetaceae</taxon>
        <taxon>Lipomyces</taxon>
    </lineage>
</organism>
<dbReference type="EMBL" id="KV454296">
    <property type="protein sequence ID" value="ODQ72084.1"/>
    <property type="molecule type" value="Genomic_DNA"/>
</dbReference>
<dbReference type="FunFam" id="1.20.120.160:FF:000007">
    <property type="entry name" value="Multistep phosphorelay regulator 1"/>
    <property type="match status" value="1"/>
</dbReference>
<dbReference type="OrthoDB" id="1673781at2759"/>
<evidence type="ECO:0000313" key="3">
    <source>
        <dbReference type="EMBL" id="ODQ72084.1"/>
    </source>
</evidence>
<dbReference type="Gene3D" id="1.20.120.160">
    <property type="entry name" value="HPT domain"/>
    <property type="match status" value="1"/>
</dbReference>
<evidence type="ECO:0000313" key="4">
    <source>
        <dbReference type="Proteomes" id="UP000094385"/>
    </source>
</evidence>
<dbReference type="GO" id="GO:0005737">
    <property type="term" value="C:cytoplasm"/>
    <property type="evidence" value="ECO:0007669"/>
    <property type="project" value="TreeGrafter"/>
</dbReference>
<dbReference type="SMART" id="SM00073">
    <property type="entry name" value="HPT"/>
    <property type="match status" value="1"/>
</dbReference>
<reference evidence="3 4" key="1">
    <citation type="journal article" date="2016" name="Proc. Natl. Acad. Sci. U.S.A.">
        <title>Comparative genomics of biotechnologically important yeasts.</title>
        <authorList>
            <person name="Riley R."/>
            <person name="Haridas S."/>
            <person name="Wolfe K.H."/>
            <person name="Lopes M.R."/>
            <person name="Hittinger C.T."/>
            <person name="Goeker M."/>
            <person name="Salamov A.A."/>
            <person name="Wisecaver J.H."/>
            <person name="Long T.M."/>
            <person name="Calvey C.H."/>
            <person name="Aerts A.L."/>
            <person name="Barry K.W."/>
            <person name="Choi C."/>
            <person name="Clum A."/>
            <person name="Coughlan A.Y."/>
            <person name="Deshpande S."/>
            <person name="Douglass A.P."/>
            <person name="Hanson S.J."/>
            <person name="Klenk H.-P."/>
            <person name="LaButti K.M."/>
            <person name="Lapidus A."/>
            <person name="Lindquist E.A."/>
            <person name="Lipzen A.M."/>
            <person name="Meier-Kolthoff J.P."/>
            <person name="Ohm R.A."/>
            <person name="Otillar R.P."/>
            <person name="Pangilinan J.L."/>
            <person name="Peng Y."/>
            <person name="Rokas A."/>
            <person name="Rosa C.A."/>
            <person name="Scheuner C."/>
            <person name="Sibirny A.A."/>
            <person name="Slot J.C."/>
            <person name="Stielow J.B."/>
            <person name="Sun H."/>
            <person name="Kurtzman C.P."/>
            <person name="Blackwell M."/>
            <person name="Grigoriev I.V."/>
            <person name="Jeffries T.W."/>
        </authorList>
    </citation>
    <scope>NUCLEOTIDE SEQUENCE [LARGE SCALE GENOMIC DNA]</scope>
    <source>
        <strain evidence="3 4">NRRL Y-11557</strain>
    </source>
</reference>
<feature type="domain" description="HPt" evidence="2">
    <location>
        <begin position="30"/>
        <end position="136"/>
    </location>
</feature>
<dbReference type="PANTHER" id="PTHR28242">
    <property type="entry name" value="PHOSPHORELAY INTERMEDIATE PROTEIN YPD1"/>
    <property type="match status" value="1"/>
</dbReference>
<dbReference type="GO" id="GO:0000160">
    <property type="term" value="P:phosphorelay signal transduction system"/>
    <property type="evidence" value="ECO:0007669"/>
    <property type="project" value="InterPro"/>
</dbReference>
<dbReference type="Pfam" id="PF01627">
    <property type="entry name" value="Hpt"/>
    <property type="match status" value="1"/>
</dbReference>
<feature type="modified residue" description="Phosphohistidine" evidence="1">
    <location>
        <position position="69"/>
    </location>
</feature>
<keyword evidence="4" id="KW-1185">Reference proteome</keyword>
<sequence>MANLDPETVADVIDWNTFGQILEMDDDEDDREFSRSIVWNFFEQAENTFTQMDTALTNGDLDQLSSLGHFLKGSSAALGLTKVKNSCEKIQHLGAKKDETGTTELNDPEFCLKEIQTILESVRQEYAESESFLRKYYDSEESGSN</sequence>
<dbReference type="SUPFAM" id="SSF47226">
    <property type="entry name" value="Histidine-containing phosphotransfer domain, HPT domain"/>
    <property type="match status" value="1"/>
</dbReference>
<name>A0A1E3Q3L7_LIPST</name>
<proteinExistence type="predicted"/>
<accession>A0A1E3Q3L7</accession>
<dbReference type="InterPro" id="IPR008207">
    <property type="entry name" value="Sig_transdc_His_kin_Hpt_dom"/>
</dbReference>
<dbReference type="GO" id="GO:0009927">
    <property type="term" value="F:histidine phosphotransfer kinase activity"/>
    <property type="evidence" value="ECO:0007669"/>
    <property type="project" value="InterPro"/>
</dbReference>